<protein>
    <submittedName>
        <fullName evidence="3">Lipase</fullName>
    </submittedName>
</protein>
<dbReference type="OrthoDB" id="9806902at2"/>
<dbReference type="InterPro" id="IPR029058">
    <property type="entry name" value="AB_hydrolase_fold"/>
</dbReference>
<evidence type="ECO:0000313" key="4">
    <source>
        <dbReference type="Proteomes" id="UP000193781"/>
    </source>
</evidence>
<dbReference type="InterPro" id="IPR022742">
    <property type="entry name" value="Hydrolase_4"/>
</dbReference>
<dbReference type="AlphaFoldDB" id="A0A1X2A113"/>
<dbReference type="Gene3D" id="3.40.50.1820">
    <property type="entry name" value="alpha/beta hydrolase"/>
    <property type="match status" value="1"/>
</dbReference>
<feature type="domain" description="Serine aminopeptidase S33" evidence="2">
    <location>
        <begin position="36"/>
        <end position="269"/>
    </location>
</feature>
<evidence type="ECO:0000313" key="3">
    <source>
        <dbReference type="EMBL" id="ORW34769.1"/>
    </source>
</evidence>
<evidence type="ECO:0000259" key="2">
    <source>
        <dbReference type="Pfam" id="PF12146"/>
    </source>
</evidence>
<feature type="domain" description="Methyltransferase type 11" evidence="1">
    <location>
        <begin position="392"/>
        <end position="489"/>
    </location>
</feature>
<dbReference type="EMBL" id="LQPH01000016">
    <property type="protein sequence ID" value="ORW34769.1"/>
    <property type="molecule type" value="Genomic_DNA"/>
</dbReference>
<dbReference type="PANTHER" id="PTHR43861">
    <property type="entry name" value="TRANS-ACONITATE 2-METHYLTRANSFERASE-RELATED"/>
    <property type="match status" value="1"/>
</dbReference>
<keyword evidence="4" id="KW-1185">Reference proteome</keyword>
<evidence type="ECO:0000259" key="1">
    <source>
        <dbReference type="Pfam" id="PF08241"/>
    </source>
</evidence>
<dbReference type="Proteomes" id="UP000193781">
    <property type="component" value="Unassembled WGS sequence"/>
</dbReference>
<dbReference type="SUPFAM" id="SSF53474">
    <property type="entry name" value="alpha/beta-Hydrolases"/>
    <property type="match status" value="1"/>
</dbReference>
<dbReference type="Pfam" id="PF12146">
    <property type="entry name" value="Hydrolase_4"/>
    <property type="match status" value="1"/>
</dbReference>
<proteinExistence type="predicted"/>
<dbReference type="STRING" id="244292.ABW17_26810"/>
<dbReference type="SUPFAM" id="SSF53335">
    <property type="entry name" value="S-adenosyl-L-methionine-dependent methyltransferases"/>
    <property type="match status" value="1"/>
</dbReference>
<accession>A0A1X2A113</accession>
<comment type="caution">
    <text evidence="3">The sequence shown here is derived from an EMBL/GenBank/DDBJ whole genome shotgun (WGS) entry which is preliminary data.</text>
</comment>
<dbReference type="Pfam" id="PF08241">
    <property type="entry name" value="Methyltransf_11"/>
    <property type="match status" value="1"/>
</dbReference>
<dbReference type="InterPro" id="IPR013216">
    <property type="entry name" value="Methyltransf_11"/>
</dbReference>
<dbReference type="RefSeq" id="WP_046185085.1">
    <property type="nucleotide sequence ID" value="NZ_JACKSS010000024.1"/>
</dbReference>
<organism evidence="3 4">
    <name type="scientific">Mycobacterium nebraskense</name>
    <dbReference type="NCBI Taxonomy" id="244292"/>
    <lineage>
        <taxon>Bacteria</taxon>
        <taxon>Bacillati</taxon>
        <taxon>Actinomycetota</taxon>
        <taxon>Actinomycetes</taxon>
        <taxon>Mycobacteriales</taxon>
        <taxon>Mycobacteriaceae</taxon>
        <taxon>Mycobacterium</taxon>
    </lineage>
</organism>
<dbReference type="CDD" id="cd02440">
    <property type="entry name" value="AdoMet_MTases"/>
    <property type="match status" value="1"/>
</dbReference>
<name>A0A1X2A113_9MYCO</name>
<dbReference type="Gene3D" id="3.40.50.150">
    <property type="entry name" value="Vaccinia Virus protein VP39"/>
    <property type="match status" value="1"/>
</dbReference>
<dbReference type="GO" id="GO:0008757">
    <property type="term" value="F:S-adenosylmethionine-dependent methyltransferase activity"/>
    <property type="evidence" value="ECO:0007669"/>
    <property type="project" value="InterPro"/>
</dbReference>
<reference evidence="3 4" key="1">
    <citation type="submission" date="2016-01" db="EMBL/GenBank/DDBJ databases">
        <title>The new phylogeny of the genus Mycobacterium.</title>
        <authorList>
            <person name="Tarcisio F."/>
            <person name="Conor M."/>
            <person name="Antonella G."/>
            <person name="Elisabetta G."/>
            <person name="Giulia F.S."/>
            <person name="Sara T."/>
            <person name="Anna F."/>
            <person name="Clotilde B."/>
            <person name="Roberto B."/>
            <person name="Veronica D.S."/>
            <person name="Fabio R."/>
            <person name="Monica P."/>
            <person name="Olivier J."/>
            <person name="Enrico T."/>
            <person name="Nicola S."/>
        </authorList>
    </citation>
    <scope>NUCLEOTIDE SEQUENCE [LARGE SCALE GENOMIC DNA]</scope>
    <source>
        <strain evidence="3 4">DSM 44803</strain>
    </source>
</reference>
<dbReference type="InterPro" id="IPR029063">
    <property type="entry name" value="SAM-dependent_MTases_sf"/>
</dbReference>
<gene>
    <name evidence="3" type="ORF">AWC17_23410</name>
</gene>
<sequence>MTPNVTDQAVPPMVEDAVTGSGAKRIFVRRYDNHNADYVLVLVHGTAGNSESYDAFAEHMRRNFSAAVYSFDLTGHGRTEGKPGVFSFEAFLEDTRAVTDYAARRTSLPVVLHGASQGGEVAFHALDACPAVAAGVCMNILLNHEAPMSPAIRLFQSRPAKWAAKTIGDRLRVPLRRVIDFKAAYQEDPGLLDTKKKDPFYVWRYGLKSYHSVFNYVPPKPAAANTKPVLITCGEHDEIVGAEHCRACFERIGGTKDFFMMPGGGHQLMLFDTAVYSRVIDSWIRERVLGHAQSWEAPIEPEERRYIEFLDRERANDAAGEPEYRYSMIDRMLMRISNGTIERGVRYFSNAEVSEQWRFTAELVGEIDYAAWDFLRDYLPSVAGQRPRMAVVGCGGGGTIEGLLERYPELGQWDIVGVDVDYKSIDAARKRFADKAGVAFVVGDARDAEVLGANRFDLVYLHGVLDHCTEHRRLMDSVFRALKPGGRMFYVAPDRNLCTWLCFVTVGPLFVFGLDKPNHDFRRFPRPAELNTMLAQAGFELLPRRGRPAAPAMVGVEYKTGMNPFPVKRSVRNRALGEEIFEHTEPRWWLNNGFVGEYAGAVQKPRDGNADPAV</sequence>